<comment type="caution">
    <text evidence="2">The sequence shown here is derived from an EMBL/GenBank/DDBJ whole genome shotgun (WGS) entry which is preliminary data.</text>
</comment>
<accession>T0H0J4</accession>
<evidence type="ECO:0000313" key="2">
    <source>
        <dbReference type="EMBL" id="EQB06517.1"/>
    </source>
</evidence>
<proteinExistence type="predicted"/>
<keyword evidence="3" id="KW-1185">Reference proteome</keyword>
<reference evidence="2 3" key="1">
    <citation type="journal article" date="2013" name="Genome Announc.">
        <title>Draft Genome Sequence of Sphingobium quisquiliarum Strain P25T, a Novel Hexachlorocyclohexane (HCH)-Degrading Bacterium Isolated from an HCH Dumpsite.</title>
        <authorList>
            <person name="Kumar Singh A."/>
            <person name="Sangwan N."/>
            <person name="Sharma A."/>
            <person name="Gupta V."/>
            <person name="Khurana J.P."/>
            <person name="Lal R."/>
        </authorList>
    </citation>
    <scope>NUCLEOTIDE SEQUENCE [LARGE SCALE GENOMIC DNA]</scope>
    <source>
        <strain evidence="2 3">P25</strain>
    </source>
</reference>
<dbReference type="EMBL" id="ATHO01000097">
    <property type="protein sequence ID" value="EQB06517.1"/>
    <property type="molecule type" value="Genomic_DNA"/>
</dbReference>
<dbReference type="Proteomes" id="UP000015525">
    <property type="component" value="Unassembled WGS sequence"/>
</dbReference>
<protein>
    <submittedName>
        <fullName evidence="2">Uncharacterized protein</fullName>
    </submittedName>
</protein>
<dbReference type="PATRIC" id="fig|1329909.3.peg.2111"/>
<sequence>MTKRTGRNTPGHPDNRAEDGFPLGLTKPVQELTPAEMEAVAKRHNIWTRPKMARFLDALASTASVSAAAQSVGMSRQSAYRLRSRLSNQAFDIAWEAALEFGLQQLAHAALERALHGVDEPIFYEGRQVGTRKRFDEKLTAFLLANPAAVGRRAVQRELLLESWQRVLDHVETAPASDEAALRELEKLRQDPDQAEDLAASEALLDEKIKSFYRERSHYLTGEEAKAPPRGKTPGK</sequence>
<name>T0H0J4_9SPHN</name>
<dbReference type="RefSeq" id="WP_021238447.1">
    <property type="nucleotide sequence ID" value="NZ_ATHO01000097.1"/>
</dbReference>
<organism evidence="2 3">
    <name type="scientific">Sphingobium quisquiliarum P25</name>
    <dbReference type="NCBI Taxonomy" id="1329909"/>
    <lineage>
        <taxon>Bacteria</taxon>
        <taxon>Pseudomonadati</taxon>
        <taxon>Pseudomonadota</taxon>
        <taxon>Alphaproteobacteria</taxon>
        <taxon>Sphingomonadales</taxon>
        <taxon>Sphingomonadaceae</taxon>
        <taxon>Sphingobium</taxon>
    </lineage>
</organism>
<dbReference type="AlphaFoldDB" id="T0H0J4"/>
<gene>
    <name evidence="2" type="ORF">L288_10945</name>
</gene>
<evidence type="ECO:0000313" key="3">
    <source>
        <dbReference type="Proteomes" id="UP000015525"/>
    </source>
</evidence>
<evidence type="ECO:0000256" key="1">
    <source>
        <dbReference type="SAM" id="MobiDB-lite"/>
    </source>
</evidence>
<feature type="region of interest" description="Disordered" evidence="1">
    <location>
        <begin position="1"/>
        <end position="25"/>
    </location>
</feature>